<dbReference type="SUPFAM" id="SSF50486">
    <property type="entry name" value="FMT C-terminal domain-like"/>
    <property type="match status" value="1"/>
</dbReference>
<dbReference type="Gene3D" id="3.10.300.10">
    <property type="entry name" value="Methylpurine-DNA glycosylase (MPG)"/>
    <property type="match status" value="1"/>
</dbReference>
<keyword evidence="2 5" id="KW-0227">DNA damage</keyword>
<sequence length="184" mass="20222">MATTLPQSYFARDAVAVARELIGAILLVDGIGGRVVETEAYTSDDPASHSFRGPTPRNAAMFGPAGNAYVYRSYGMHWCLNFVCLPGSAVLVRALEPTTGIEIMKVRRHVDDLRLLCSGPGRVCQALGVTITHNELPLDQVPFQLFRRKSPVEITTGMRIGITRATDMPWRFTLAGSRFVSRKI</sequence>
<dbReference type="RefSeq" id="WP_152708965.1">
    <property type="nucleotide sequence ID" value="NZ_VOSJ01000007.1"/>
</dbReference>
<gene>
    <name evidence="6" type="ORF">FS320_02140</name>
</gene>
<dbReference type="InterPro" id="IPR011034">
    <property type="entry name" value="Formyl_transferase-like_C_sf"/>
</dbReference>
<dbReference type="Pfam" id="PF02245">
    <property type="entry name" value="Pur_DNA_glyco"/>
    <property type="match status" value="1"/>
</dbReference>
<dbReference type="EMBL" id="VOSK01000003">
    <property type="protein sequence ID" value="MPR24052.1"/>
    <property type="molecule type" value="Genomic_DNA"/>
</dbReference>
<dbReference type="GO" id="GO:0003905">
    <property type="term" value="F:alkylbase DNA N-glycosylase activity"/>
    <property type="evidence" value="ECO:0007669"/>
    <property type="project" value="InterPro"/>
</dbReference>
<dbReference type="Proteomes" id="UP000403266">
    <property type="component" value="Unassembled WGS sequence"/>
</dbReference>
<evidence type="ECO:0000256" key="3">
    <source>
        <dbReference type="ARBA" id="ARBA00022801"/>
    </source>
</evidence>
<dbReference type="OrthoDB" id="9794313at2"/>
<protein>
    <recommendedName>
        <fullName evidence="5">Putative 3-methyladenine DNA glycosylase</fullName>
        <ecNumber evidence="5">3.2.2.-</ecNumber>
    </recommendedName>
</protein>
<comment type="similarity">
    <text evidence="1 5">Belongs to the DNA glycosylase MPG family.</text>
</comment>
<dbReference type="HAMAP" id="MF_00527">
    <property type="entry name" value="3MGH"/>
    <property type="match status" value="1"/>
</dbReference>
<dbReference type="InterPro" id="IPR036995">
    <property type="entry name" value="MPG_sf"/>
</dbReference>
<reference evidence="6 7" key="1">
    <citation type="journal article" date="2019" name="Syst. Appl. Microbiol.">
        <title>Microvirga tunisiensis sp. nov., a root nodule symbiotic bacterium isolated from Lupinus micranthus and L. luteus grown in Northern Tunisia.</title>
        <authorList>
            <person name="Msaddak A."/>
            <person name="Rejili M."/>
            <person name="Duran D."/>
            <person name="Mars M."/>
            <person name="Palacios J.M."/>
            <person name="Ruiz-Argueso T."/>
            <person name="Rey L."/>
            <person name="Imperial J."/>
        </authorList>
    </citation>
    <scope>NUCLEOTIDE SEQUENCE [LARGE SCALE GENOMIC DNA]</scope>
    <source>
        <strain evidence="6 7">Lmie10</strain>
    </source>
</reference>
<evidence type="ECO:0000256" key="1">
    <source>
        <dbReference type="ARBA" id="ARBA00009232"/>
    </source>
</evidence>
<keyword evidence="3 5" id="KW-0378">Hydrolase</keyword>
<accession>A0A5N7MAV8</accession>
<organism evidence="6 7">
    <name type="scientific">Microvirga tunisiensis</name>
    <dbReference type="NCBI Taxonomy" id="2108360"/>
    <lineage>
        <taxon>Bacteria</taxon>
        <taxon>Pseudomonadati</taxon>
        <taxon>Pseudomonadota</taxon>
        <taxon>Alphaproteobacteria</taxon>
        <taxon>Hyphomicrobiales</taxon>
        <taxon>Methylobacteriaceae</taxon>
        <taxon>Microvirga</taxon>
    </lineage>
</organism>
<dbReference type="CDD" id="cd00540">
    <property type="entry name" value="AAG"/>
    <property type="match status" value="1"/>
</dbReference>
<evidence type="ECO:0000313" key="7">
    <source>
        <dbReference type="Proteomes" id="UP000403266"/>
    </source>
</evidence>
<proteinExistence type="inferred from homology"/>
<evidence type="ECO:0000256" key="4">
    <source>
        <dbReference type="ARBA" id="ARBA00023204"/>
    </source>
</evidence>
<keyword evidence="4 5" id="KW-0234">DNA repair</keyword>
<keyword evidence="6" id="KW-0326">Glycosidase</keyword>
<dbReference type="FunFam" id="3.10.300.10:FF:000001">
    <property type="entry name" value="Putative 3-methyladenine DNA glycosylase"/>
    <property type="match status" value="1"/>
</dbReference>
<dbReference type="GO" id="GO:0006284">
    <property type="term" value="P:base-excision repair"/>
    <property type="evidence" value="ECO:0007669"/>
    <property type="project" value="InterPro"/>
</dbReference>
<comment type="caution">
    <text evidence="6">The sequence shown here is derived from an EMBL/GenBank/DDBJ whole genome shotgun (WGS) entry which is preliminary data.</text>
</comment>
<dbReference type="PANTHER" id="PTHR10429:SF0">
    <property type="entry name" value="DNA-3-METHYLADENINE GLYCOSYLASE"/>
    <property type="match status" value="1"/>
</dbReference>
<evidence type="ECO:0000313" key="6">
    <source>
        <dbReference type="EMBL" id="MPR24052.1"/>
    </source>
</evidence>
<name>A0A5N7MAV8_9HYPH</name>
<dbReference type="GO" id="GO:0003677">
    <property type="term" value="F:DNA binding"/>
    <property type="evidence" value="ECO:0007669"/>
    <property type="project" value="InterPro"/>
</dbReference>
<dbReference type="AlphaFoldDB" id="A0A5N7MAV8"/>
<dbReference type="InterPro" id="IPR003180">
    <property type="entry name" value="MPG"/>
</dbReference>
<dbReference type="EC" id="3.2.2.-" evidence="5"/>
<evidence type="ECO:0000256" key="2">
    <source>
        <dbReference type="ARBA" id="ARBA00022763"/>
    </source>
</evidence>
<evidence type="ECO:0000256" key="5">
    <source>
        <dbReference type="HAMAP-Rule" id="MF_00527"/>
    </source>
</evidence>
<dbReference type="NCBIfam" id="TIGR00567">
    <property type="entry name" value="3mg"/>
    <property type="match status" value="1"/>
</dbReference>
<dbReference type="PANTHER" id="PTHR10429">
    <property type="entry name" value="DNA-3-METHYLADENINE GLYCOSYLASE"/>
    <property type="match status" value="1"/>
</dbReference>
<dbReference type="NCBIfam" id="NF002003">
    <property type="entry name" value="PRK00802.1-3"/>
    <property type="match status" value="1"/>
</dbReference>
<keyword evidence="7" id="KW-1185">Reference proteome</keyword>